<dbReference type="Pfam" id="PF17423">
    <property type="entry name" value="SwrA"/>
    <property type="match status" value="1"/>
</dbReference>
<dbReference type="InterPro" id="IPR035388">
    <property type="entry name" value="SwrA"/>
</dbReference>
<proteinExistence type="predicted"/>
<organism evidence="1">
    <name type="scientific">Bacillus subtilis subsp. subtilis</name>
    <dbReference type="NCBI Taxonomy" id="135461"/>
    <lineage>
        <taxon>Bacteria</taxon>
        <taxon>Bacillati</taxon>
        <taxon>Bacillota</taxon>
        <taxon>Bacilli</taxon>
        <taxon>Bacillales</taxon>
        <taxon>Bacillaceae</taxon>
        <taxon>Bacillus</taxon>
    </lineage>
</organism>
<accession>A8HTW0</accession>
<dbReference type="AlphaFoldDB" id="A8HTW0"/>
<gene>
    <name evidence="1" type="primary">swrA</name>
</gene>
<accession>A0A1Y0WYT0</accession>
<name>A8HTW0_BACIU</name>
<evidence type="ECO:0000313" key="1">
    <source>
        <dbReference type="EMBL" id="ABV89965.1"/>
    </source>
</evidence>
<reference evidence="1" key="1">
    <citation type="journal article" date="2008" name="J. Bacteriol.">
        <title>The origins of 168, W23, and other Bacillus subtilis legacy strains.</title>
        <authorList>
            <person name="Zeigler D.R."/>
            <person name="Pragai Z."/>
            <person name="Rodriguez S."/>
            <person name="Chevreux B."/>
            <person name="Muffler A."/>
            <person name="Albert T."/>
            <person name="Bai R."/>
            <person name="Wyss M."/>
            <person name="Perkins J.B."/>
        </authorList>
    </citation>
    <scope>NUCLEOTIDE SEQUENCE</scope>
    <source>
        <strain evidence="1">ATCC 6051</strain>
    </source>
</reference>
<sequence>MLVSTPVLLLILARAYLYKENGGSQLKRASIVREKKYYELVEQLKDRTQDVTFSATKALSLLMLFSRYLVNYTNVESVNDINEECAKHYFNYLMKNHKRLGINLTDIKRSMHLISGLLDVDVNHYLKDFSLSNVTLWMTQER</sequence>
<dbReference type="EMBL" id="EU146081">
    <property type="protein sequence ID" value="ABV89965.1"/>
    <property type="molecule type" value="Genomic_DNA"/>
</dbReference>
<protein>
    <submittedName>
        <fullName evidence="1">SwrA</fullName>
    </submittedName>
</protein>